<organism evidence="3 4">
    <name type="scientific">Gemmobacter caeni</name>
    <dbReference type="NCBI Taxonomy" id="589035"/>
    <lineage>
        <taxon>Bacteria</taxon>
        <taxon>Pseudomonadati</taxon>
        <taxon>Pseudomonadota</taxon>
        <taxon>Alphaproteobacteria</taxon>
        <taxon>Rhodobacterales</taxon>
        <taxon>Paracoccaceae</taxon>
        <taxon>Gemmobacter</taxon>
    </lineage>
</organism>
<accession>A0A2T6B3E1</accession>
<dbReference type="OrthoDB" id="7478692at2"/>
<dbReference type="InterPro" id="IPR007893">
    <property type="entry name" value="Spore_coat_U/FanG"/>
</dbReference>
<evidence type="ECO:0000313" key="3">
    <source>
        <dbReference type="EMBL" id="PTX50543.1"/>
    </source>
</evidence>
<feature type="domain" description="Spore coat protein U/FanG" evidence="2">
    <location>
        <begin position="189"/>
        <end position="320"/>
    </location>
</feature>
<protein>
    <submittedName>
        <fullName evidence="3">Spore coat protein U-like protein</fullName>
    </submittedName>
</protein>
<keyword evidence="3" id="KW-0946">Virion</keyword>
<evidence type="ECO:0000256" key="1">
    <source>
        <dbReference type="SAM" id="SignalP"/>
    </source>
</evidence>
<evidence type="ECO:0000313" key="4">
    <source>
        <dbReference type="Proteomes" id="UP000244224"/>
    </source>
</evidence>
<name>A0A2T6B3E1_9RHOB</name>
<dbReference type="PANTHER" id="PTHR37089">
    <property type="entry name" value="PROTEIN U-RELATED"/>
    <property type="match status" value="1"/>
</dbReference>
<keyword evidence="3" id="KW-0167">Capsid protein</keyword>
<dbReference type="InterPro" id="IPR053167">
    <property type="entry name" value="Spore_coat_component"/>
</dbReference>
<dbReference type="SMART" id="SM00972">
    <property type="entry name" value="SCPU"/>
    <property type="match status" value="2"/>
</dbReference>
<proteinExistence type="predicted"/>
<dbReference type="EMBL" id="QBKP01000005">
    <property type="protein sequence ID" value="PTX50543.1"/>
    <property type="molecule type" value="Genomic_DNA"/>
</dbReference>
<reference evidence="3 4" key="1">
    <citation type="submission" date="2018-04" db="EMBL/GenBank/DDBJ databases">
        <title>Genomic Encyclopedia of Archaeal and Bacterial Type Strains, Phase II (KMG-II): from individual species to whole genera.</title>
        <authorList>
            <person name="Goeker M."/>
        </authorList>
    </citation>
    <scope>NUCLEOTIDE SEQUENCE [LARGE SCALE GENOMIC DNA]</scope>
    <source>
        <strain evidence="3 4">DSM 21823</strain>
    </source>
</reference>
<comment type="caution">
    <text evidence="3">The sequence shown here is derived from an EMBL/GenBank/DDBJ whole genome shotgun (WGS) entry which is preliminary data.</text>
</comment>
<evidence type="ECO:0000259" key="2">
    <source>
        <dbReference type="Pfam" id="PF05229"/>
    </source>
</evidence>
<keyword evidence="1" id="KW-0732">Signal</keyword>
<feature type="domain" description="Spore coat protein U/FanG" evidence="2">
    <location>
        <begin position="18"/>
        <end position="159"/>
    </location>
</feature>
<gene>
    <name evidence="3" type="ORF">C8N34_105188</name>
</gene>
<dbReference type="RefSeq" id="WP_108128757.1">
    <property type="nucleotide sequence ID" value="NZ_QBKP01000005.1"/>
</dbReference>
<feature type="signal peptide" evidence="1">
    <location>
        <begin position="1"/>
        <end position="24"/>
    </location>
</feature>
<dbReference type="Pfam" id="PF05229">
    <property type="entry name" value="SCPU"/>
    <property type="match status" value="2"/>
</dbReference>
<feature type="chain" id="PRO_5015661956" evidence="1">
    <location>
        <begin position="25"/>
        <end position="323"/>
    </location>
</feature>
<dbReference type="Proteomes" id="UP000244224">
    <property type="component" value="Unassembled WGS sequence"/>
</dbReference>
<keyword evidence="4" id="KW-1185">Reference proteome</keyword>
<sequence length="323" mass="33829">MIRTALIWLLFLFCLTATAGMARAQTCSFSASDIVFGQVDTLSSGATDTTGTISVSCSAFLGLLSSIDIRIHVGEGRGGANGATRRMTSTTTATPLNFQLYRDAARSDLLGGSYWSYGGQPIRLTGASVLTLLTTSGMNVPVYARVPGGQGSVIPGSYGSVFDRNPLDVRVDYTTCNLLLFCTNRTASFSFSVLADVVPDCLVTAEDLDFSTTGLLNSAIDATSQIDVTCTANSAFDIGLGYGFYGTGPGDRKMQDTGGNQIWYGLFRDAARSLSWGELGDGAAQPGTGSGAAQSFTVYGRVPAQATPPPGIYSDTIIVTITY</sequence>
<dbReference type="AlphaFoldDB" id="A0A2T6B3E1"/>